<comment type="subcellular location">
    <subcellularLocation>
        <location evidence="2">Cell membrane</location>
        <topology evidence="2">Multi-pass membrane protein</topology>
    </subcellularLocation>
</comment>
<organism evidence="11 12">
    <name type="scientific">Azohydromonas lata</name>
    <dbReference type="NCBI Taxonomy" id="45677"/>
    <lineage>
        <taxon>Bacteria</taxon>
        <taxon>Pseudomonadati</taxon>
        <taxon>Pseudomonadota</taxon>
        <taxon>Betaproteobacteria</taxon>
        <taxon>Burkholderiales</taxon>
        <taxon>Sphaerotilaceae</taxon>
        <taxon>Azohydromonas</taxon>
    </lineage>
</organism>
<feature type="transmembrane region" description="Helical" evidence="10">
    <location>
        <begin position="39"/>
        <end position="58"/>
    </location>
</feature>
<evidence type="ECO:0000256" key="2">
    <source>
        <dbReference type="ARBA" id="ARBA00004651"/>
    </source>
</evidence>
<dbReference type="PANTHER" id="PTHR36122">
    <property type="entry name" value="NICOTINAMIDE RIBOSIDE TRANSPORTER PNUC"/>
    <property type="match status" value="1"/>
</dbReference>
<comment type="function">
    <text evidence="1">Required for nicotinamide riboside transport across the inner membrane.</text>
</comment>
<dbReference type="InterPro" id="IPR006419">
    <property type="entry name" value="NMN_transpt_PnuC"/>
</dbReference>
<keyword evidence="6" id="KW-1003">Cell membrane</keyword>
<dbReference type="Pfam" id="PF04973">
    <property type="entry name" value="NMN_transporter"/>
    <property type="match status" value="1"/>
</dbReference>
<reference evidence="11 12" key="1">
    <citation type="submission" date="2023-11" db="EMBL/GenBank/DDBJ databases">
        <title>Draft genome of Azohydromonas lata strain H1 (DSM1123), a polyhydroxyalkanoate producer.</title>
        <authorList>
            <person name="Traversa D."/>
            <person name="D'Addabbo P."/>
            <person name="Pazzani C."/>
            <person name="Manzari C."/>
            <person name="Chiara M."/>
            <person name="Scrascia M."/>
        </authorList>
    </citation>
    <scope>NUCLEOTIDE SEQUENCE [LARGE SCALE GENOMIC DNA]</scope>
    <source>
        <strain evidence="11 12">H1</strain>
    </source>
</reference>
<sequence>MQWLQAAAFTLWGAAVSRAEVIAFALALWMVFCNLRVNPLGWPLAMASSALYALLFADSRLYGEALLQLVFIAAAGWGWWQWLRGTQSDGHALQVRHLSRRGLALLLGATLTAWPLAGWLLARTTDSDVPWADAFTTVASLAGQWLLGRKYVQNWPTWLLVNVASVALFAFKGLWLTVVLYAVFAVLSAVGWLRWARMARSPQGLATAA</sequence>
<evidence type="ECO:0000256" key="10">
    <source>
        <dbReference type="SAM" id="Phobius"/>
    </source>
</evidence>
<evidence type="ECO:0000256" key="8">
    <source>
        <dbReference type="ARBA" id="ARBA00022989"/>
    </source>
</evidence>
<gene>
    <name evidence="11" type="primary">pnuC</name>
    <name evidence="11" type="ORF">SM757_08405</name>
</gene>
<evidence type="ECO:0000256" key="7">
    <source>
        <dbReference type="ARBA" id="ARBA00022692"/>
    </source>
</evidence>
<protein>
    <recommendedName>
        <fullName evidence="4">Nicotinamide riboside transporter PnuC</fullName>
    </recommendedName>
</protein>
<name>A0ABU5IBW2_9BURK</name>
<dbReference type="RefSeq" id="WP_066333488.1">
    <property type="nucleotide sequence ID" value="NZ_JAXOJX010000010.1"/>
</dbReference>
<keyword evidence="5" id="KW-0813">Transport</keyword>
<dbReference type="NCBIfam" id="TIGR01528">
    <property type="entry name" value="NMN_trans_PnuC"/>
    <property type="match status" value="1"/>
</dbReference>
<keyword evidence="12" id="KW-1185">Reference proteome</keyword>
<evidence type="ECO:0000256" key="6">
    <source>
        <dbReference type="ARBA" id="ARBA00022475"/>
    </source>
</evidence>
<evidence type="ECO:0000256" key="3">
    <source>
        <dbReference type="ARBA" id="ARBA00006669"/>
    </source>
</evidence>
<comment type="similarity">
    <text evidence="3">Belongs to the nicotinamide ribonucleoside (NR) uptake permease (TC 4.B.1) family.</text>
</comment>
<keyword evidence="7 10" id="KW-0812">Transmembrane</keyword>
<evidence type="ECO:0000256" key="4">
    <source>
        <dbReference type="ARBA" id="ARBA00017522"/>
    </source>
</evidence>
<feature type="transmembrane region" description="Helical" evidence="10">
    <location>
        <begin position="65"/>
        <end position="83"/>
    </location>
</feature>
<evidence type="ECO:0000313" key="11">
    <source>
        <dbReference type="EMBL" id="MDZ5456597.1"/>
    </source>
</evidence>
<proteinExistence type="inferred from homology"/>
<evidence type="ECO:0000256" key="1">
    <source>
        <dbReference type="ARBA" id="ARBA00002672"/>
    </source>
</evidence>
<comment type="caution">
    <text evidence="11">The sequence shown here is derived from an EMBL/GenBank/DDBJ whole genome shotgun (WGS) entry which is preliminary data.</text>
</comment>
<evidence type="ECO:0000256" key="5">
    <source>
        <dbReference type="ARBA" id="ARBA00022448"/>
    </source>
</evidence>
<feature type="transmembrane region" description="Helical" evidence="10">
    <location>
        <begin position="103"/>
        <end position="122"/>
    </location>
</feature>
<dbReference type="Proteomes" id="UP001293718">
    <property type="component" value="Unassembled WGS sequence"/>
</dbReference>
<evidence type="ECO:0000313" key="12">
    <source>
        <dbReference type="Proteomes" id="UP001293718"/>
    </source>
</evidence>
<keyword evidence="9 10" id="KW-0472">Membrane</keyword>
<dbReference type="EMBL" id="JAXOJX010000010">
    <property type="protein sequence ID" value="MDZ5456597.1"/>
    <property type="molecule type" value="Genomic_DNA"/>
</dbReference>
<evidence type="ECO:0000256" key="9">
    <source>
        <dbReference type="ARBA" id="ARBA00023136"/>
    </source>
</evidence>
<accession>A0ABU5IBW2</accession>
<dbReference type="PANTHER" id="PTHR36122:SF2">
    <property type="entry name" value="NICOTINAMIDE RIBOSIDE TRANSPORTER PNUC"/>
    <property type="match status" value="1"/>
</dbReference>
<feature type="transmembrane region" description="Helical" evidence="10">
    <location>
        <begin position="167"/>
        <end position="193"/>
    </location>
</feature>
<keyword evidence="8 10" id="KW-1133">Transmembrane helix</keyword>